<feature type="domain" description="Radical SAM core" evidence="18">
    <location>
        <begin position="42"/>
        <end position="279"/>
    </location>
</feature>
<dbReference type="SMART" id="SM00729">
    <property type="entry name" value="Elp3"/>
    <property type="match status" value="1"/>
</dbReference>
<dbReference type="PIRSF" id="PIRSF000167">
    <property type="entry name" value="HemN"/>
    <property type="match status" value="1"/>
</dbReference>
<evidence type="ECO:0000256" key="13">
    <source>
        <dbReference type="ARBA" id="ARBA00024295"/>
    </source>
</evidence>
<dbReference type="GO" id="GO:0004109">
    <property type="term" value="F:coproporphyrinogen oxidase activity"/>
    <property type="evidence" value="ECO:0007669"/>
    <property type="project" value="InterPro"/>
</dbReference>
<dbReference type="SFLD" id="SFLDS00029">
    <property type="entry name" value="Radical_SAM"/>
    <property type="match status" value="1"/>
</dbReference>
<dbReference type="NCBIfam" id="TIGR00538">
    <property type="entry name" value="hemN"/>
    <property type="match status" value="1"/>
</dbReference>
<evidence type="ECO:0000256" key="16">
    <source>
        <dbReference type="PIRSR" id="PIRSR000167-1"/>
    </source>
</evidence>
<dbReference type="InterPro" id="IPR023404">
    <property type="entry name" value="rSAM_horseshoe"/>
</dbReference>
<evidence type="ECO:0000256" key="4">
    <source>
        <dbReference type="ARBA" id="ARBA00011245"/>
    </source>
</evidence>
<sequence length="449" mass="49073">MNEDKASAYGDERLPRYTSYPTAPHFSDAVTSDVYARWLGELSPDLSASLYLHVPFCRQMCWYCGCNTTVMRSDAPISAYVAELCREIDTVAGCVPHPLKVGHVHFGGGTPTIVAPHEFLALMALLRRRFDLGPDAEIAVEIDPRRLERPMAQALGEGGVNRASLGVQSFDPVVQQAINRVQSYAVTAAAVEMLHEAGITAVNFDLIYGLPHQSVQSCRETARQCLALRPARLSVFGYAHVPAFKPHQRLIDEAALPDGAERRLQAEAIAEVLSTGGYRRIGFDHYALPGDELSIAEREGRLHRNFQGYTSDACDVLVGFGASAIGRLPQGYVQNEPLPRRYSKLIGEGGLATVKGYTLTADDRLRADIIERLMCDLVVDVGEICARHGTDPAPLMNAPRLGDVVRDGLARIEGHVVRVPDESRFLVRNIAAAFDAYLGQGGRTHSRAV</sequence>
<dbReference type="SFLD" id="SFLDG01065">
    <property type="entry name" value="anaerobic_coproporphyrinogen-I"/>
    <property type="match status" value="1"/>
</dbReference>
<comment type="subunit">
    <text evidence="4">Monomer.</text>
</comment>
<evidence type="ECO:0000259" key="18">
    <source>
        <dbReference type="PROSITE" id="PS51918"/>
    </source>
</evidence>
<feature type="binding site" evidence="16">
    <location>
        <position position="141"/>
    </location>
    <ligand>
        <name>S-adenosyl-L-methionine</name>
        <dbReference type="ChEBI" id="CHEBI:59789"/>
        <label>1</label>
    </ligand>
</feature>
<feature type="binding site" evidence="16">
    <location>
        <position position="168"/>
    </location>
    <ligand>
        <name>S-adenosyl-L-methionine</name>
        <dbReference type="ChEBI" id="CHEBI:59789"/>
        <label>2</label>
    </ligand>
</feature>
<protein>
    <recommendedName>
        <fullName evidence="15">Coproporphyrinogen-III oxidase</fullName>
        <ecNumber evidence="15">1.3.98.3</ecNumber>
    </recommendedName>
</protein>
<dbReference type="EC" id="1.3.98.3" evidence="15"/>
<dbReference type="InterPro" id="IPR058240">
    <property type="entry name" value="rSAM_sf"/>
</dbReference>
<organism evidence="19 20">
    <name type="scientific">Chelatococcus caeni</name>
    <dbReference type="NCBI Taxonomy" id="1348468"/>
    <lineage>
        <taxon>Bacteria</taxon>
        <taxon>Pseudomonadati</taxon>
        <taxon>Pseudomonadota</taxon>
        <taxon>Alphaproteobacteria</taxon>
        <taxon>Hyphomicrobiales</taxon>
        <taxon>Chelatococcaceae</taxon>
        <taxon>Chelatococcus</taxon>
    </lineage>
</organism>
<accession>A0A840BV92</accession>
<evidence type="ECO:0000313" key="19">
    <source>
        <dbReference type="EMBL" id="MBB4015398.1"/>
    </source>
</evidence>
<dbReference type="PANTHER" id="PTHR13932">
    <property type="entry name" value="COPROPORPHYRINIGEN III OXIDASE"/>
    <property type="match status" value="1"/>
</dbReference>
<dbReference type="GO" id="GO:0005737">
    <property type="term" value="C:cytoplasm"/>
    <property type="evidence" value="ECO:0007669"/>
    <property type="project" value="UniProtKB-SubCell"/>
</dbReference>
<comment type="catalytic activity">
    <reaction evidence="14 15">
        <text>coproporphyrinogen III + 2 S-adenosyl-L-methionine = protoporphyrinogen IX + 2 5'-deoxyadenosine + 2 L-methionine + 2 CO2</text>
        <dbReference type="Rhea" id="RHEA:15425"/>
        <dbReference type="ChEBI" id="CHEBI:16526"/>
        <dbReference type="ChEBI" id="CHEBI:17319"/>
        <dbReference type="ChEBI" id="CHEBI:57307"/>
        <dbReference type="ChEBI" id="CHEBI:57309"/>
        <dbReference type="ChEBI" id="CHEBI:57844"/>
        <dbReference type="ChEBI" id="CHEBI:59789"/>
        <dbReference type="EC" id="1.3.98.3"/>
    </reaction>
</comment>
<dbReference type="GO" id="GO:0051989">
    <property type="term" value="F:coproporphyrinogen dehydrogenase activity"/>
    <property type="evidence" value="ECO:0007669"/>
    <property type="project" value="UniProtKB-EC"/>
</dbReference>
<dbReference type="Proteomes" id="UP000577362">
    <property type="component" value="Unassembled WGS sequence"/>
</dbReference>
<dbReference type="InterPro" id="IPR006638">
    <property type="entry name" value="Elp3/MiaA/NifB-like_rSAM"/>
</dbReference>
<feature type="binding site" evidence="16">
    <location>
        <begin position="63"/>
        <end position="65"/>
    </location>
    <ligand>
        <name>S-adenosyl-L-methionine</name>
        <dbReference type="ChEBI" id="CHEBI:59789"/>
        <label>2</label>
    </ligand>
</feature>
<comment type="cofactor">
    <cofactor evidence="15 17">
        <name>[4Fe-4S] cluster</name>
        <dbReference type="ChEBI" id="CHEBI:49883"/>
    </cofactor>
    <text evidence="15 17">Binds 1 [4Fe-4S] cluster. The cluster is coordinated with 3 cysteines and an exchangeable S-adenosyl-L-methionine.</text>
</comment>
<reference evidence="19 20" key="1">
    <citation type="submission" date="2020-08" db="EMBL/GenBank/DDBJ databases">
        <title>Genomic Encyclopedia of Type Strains, Phase IV (KMG-IV): sequencing the most valuable type-strain genomes for metagenomic binning, comparative biology and taxonomic classification.</title>
        <authorList>
            <person name="Goeker M."/>
        </authorList>
    </citation>
    <scope>NUCLEOTIDE SEQUENCE [LARGE SCALE GENOMIC DNA]</scope>
    <source>
        <strain evidence="19 20">DSM 103737</strain>
    </source>
</reference>
<dbReference type="EMBL" id="JACIEN010000001">
    <property type="protein sequence ID" value="MBB4015398.1"/>
    <property type="molecule type" value="Genomic_DNA"/>
</dbReference>
<evidence type="ECO:0000256" key="7">
    <source>
        <dbReference type="ARBA" id="ARBA00022691"/>
    </source>
</evidence>
<keyword evidence="5 15" id="KW-0004">4Fe-4S</keyword>
<feature type="binding site" evidence="16">
    <location>
        <position position="325"/>
    </location>
    <ligand>
        <name>S-adenosyl-L-methionine</name>
        <dbReference type="ChEBI" id="CHEBI:59789"/>
        <label>1</label>
    </ligand>
</feature>
<dbReference type="GO" id="GO:0046872">
    <property type="term" value="F:metal ion binding"/>
    <property type="evidence" value="ECO:0007669"/>
    <property type="project" value="UniProtKB-KW"/>
</dbReference>
<evidence type="ECO:0000256" key="15">
    <source>
        <dbReference type="PIRNR" id="PIRNR000167"/>
    </source>
</evidence>
<name>A0A840BV92_9HYPH</name>
<feature type="binding site" evidence="16">
    <location>
        <begin position="109"/>
        <end position="110"/>
    </location>
    <ligand>
        <name>S-adenosyl-L-methionine</name>
        <dbReference type="ChEBI" id="CHEBI:59789"/>
        <label>2</label>
    </ligand>
</feature>
<comment type="similarity">
    <text evidence="3 15">Belongs to the anaerobic coproporphyrinogen-III oxidase family.</text>
</comment>
<evidence type="ECO:0000256" key="10">
    <source>
        <dbReference type="ARBA" id="ARBA00023004"/>
    </source>
</evidence>
<dbReference type="Gene3D" id="1.10.10.920">
    <property type="match status" value="1"/>
</dbReference>
<feature type="binding site" evidence="16">
    <location>
        <position position="239"/>
    </location>
    <ligand>
        <name>S-adenosyl-L-methionine</name>
        <dbReference type="ChEBI" id="CHEBI:59789"/>
        <label>2</label>
    </ligand>
</feature>
<dbReference type="PROSITE" id="PS51918">
    <property type="entry name" value="RADICAL_SAM"/>
    <property type="match status" value="1"/>
</dbReference>
<keyword evidence="7 15" id="KW-0949">S-adenosyl-L-methionine</keyword>
<comment type="caution">
    <text evidence="19">The sequence shown here is derived from an EMBL/GenBank/DDBJ whole genome shotgun (WGS) entry which is preliminary data.</text>
</comment>
<keyword evidence="11 15" id="KW-0411">Iron-sulfur</keyword>
<evidence type="ECO:0000256" key="8">
    <source>
        <dbReference type="ARBA" id="ARBA00022723"/>
    </source>
</evidence>
<feature type="binding site" evidence="17">
    <location>
        <position position="61"/>
    </location>
    <ligand>
        <name>[4Fe-4S] cluster</name>
        <dbReference type="ChEBI" id="CHEBI:49883"/>
        <note>4Fe-4S-S-AdoMet</note>
    </ligand>
</feature>
<dbReference type="SUPFAM" id="SSF102114">
    <property type="entry name" value="Radical SAM enzymes"/>
    <property type="match status" value="1"/>
</dbReference>
<dbReference type="Gene3D" id="3.80.30.20">
    <property type="entry name" value="tm_1862 like domain"/>
    <property type="match status" value="1"/>
</dbReference>
<dbReference type="InterPro" id="IPR004558">
    <property type="entry name" value="Coprogen_oxidase_HemN"/>
</dbReference>
<feature type="binding site" evidence="16">
    <location>
        <position position="180"/>
    </location>
    <ligand>
        <name>S-adenosyl-L-methionine</name>
        <dbReference type="ChEBI" id="CHEBI:59789"/>
        <label>2</label>
    </ligand>
</feature>
<evidence type="ECO:0000256" key="5">
    <source>
        <dbReference type="ARBA" id="ARBA00022485"/>
    </source>
</evidence>
<comment type="pathway">
    <text evidence="2 15">Porphyrin-containing compound metabolism; protoporphyrin-IX biosynthesis; protoporphyrinogen-IX from coproporphyrinogen-III (AdoMet route): step 1/1.</text>
</comment>
<feature type="binding site" evidence="17">
    <location>
        <position position="64"/>
    </location>
    <ligand>
        <name>[4Fe-4S] cluster</name>
        <dbReference type="ChEBI" id="CHEBI:49883"/>
        <note>4Fe-4S-S-AdoMet</note>
    </ligand>
</feature>
<keyword evidence="12 15" id="KW-0627">Porphyrin biosynthesis</keyword>
<feature type="binding site" evidence="16">
    <location>
        <position position="205"/>
    </location>
    <ligand>
        <name>S-adenosyl-L-methionine</name>
        <dbReference type="ChEBI" id="CHEBI:59789"/>
        <label>2</label>
    </ligand>
</feature>
<evidence type="ECO:0000256" key="12">
    <source>
        <dbReference type="ARBA" id="ARBA00023244"/>
    </source>
</evidence>
<dbReference type="GO" id="GO:0051539">
    <property type="term" value="F:4 iron, 4 sulfur cluster binding"/>
    <property type="evidence" value="ECO:0007669"/>
    <property type="project" value="UniProtKB-KW"/>
</dbReference>
<proteinExistence type="inferred from homology"/>
<feature type="binding site" evidence="16">
    <location>
        <position position="108"/>
    </location>
    <ligand>
        <name>S-adenosyl-L-methionine</name>
        <dbReference type="ChEBI" id="CHEBI:59789"/>
        <label>1</label>
    </ligand>
</feature>
<feature type="binding site" evidence="17">
    <location>
        <position position="57"/>
    </location>
    <ligand>
        <name>[4Fe-4S] cluster</name>
        <dbReference type="ChEBI" id="CHEBI:49883"/>
        <note>4Fe-4S-S-AdoMet</note>
    </ligand>
</feature>
<comment type="subcellular location">
    <subcellularLocation>
        <location evidence="1 15">Cytoplasm</location>
    </subcellularLocation>
</comment>
<dbReference type="InterPro" id="IPR034505">
    <property type="entry name" value="Coproporphyrinogen-III_oxidase"/>
</dbReference>
<dbReference type="PANTHER" id="PTHR13932:SF6">
    <property type="entry name" value="OXYGEN-INDEPENDENT COPROPORPHYRINOGEN III OXIDASE"/>
    <property type="match status" value="1"/>
</dbReference>
<evidence type="ECO:0000256" key="17">
    <source>
        <dbReference type="PIRSR" id="PIRSR000167-2"/>
    </source>
</evidence>
<dbReference type="Pfam" id="PF04055">
    <property type="entry name" value="Radical_SAM"/>
    <property type="match status" value="1"/>
</dbReference>
<evidence type="ECO:0000256" key="11">
    <source>
        <dbReference type="ARBA" id="ARBA00023014"/>
    </source>
</evidence>
<evidence type="ECO:0000256" key="3">
    <source>
        <dbReference type="ARBA" id="ARBA00005493"/>
    </source>
</evidence>
<dbReference type="RefSeq" id="WP_183315566.1">
    <property type="nucleotide sequence ID" value="NZ_JACIEN010000001.1"/>
</dbReference>
<evidence type="ECO:0000256" key="6">
    <source>
        <dbReference type="ARBA" id="ARBA00022490"/>
    </source>
</evidence>
<feature type="binding site" evidence="16">
    <location>
        <position position="51"/>
    </location>
    <ligand>
        <name>S-adenosyl-L-methionine</name>
        <dbReference type="ChEBI" id="CHEBI:59789"/>
        <label>1</label>
    </ligand>
</feature>
<keyword evidence="6 15" id="KW-0963">Cytoplasm</keyword>
<comment type="function">
    <text evidence="13">Involved in the heme biosynthesis. Catalyzes the anaerobic oxidative decarboxylation of propionate groups of rings A and B of coproporphyrinogen III to yield the vinyl groups in protoporphyrinogen IX.</text>
</comment>
<evidence type="ECO:0000256" key="9">
    <source>
        <dbReference type="ARBA" id="ARBA00023002"/>
    </source>
</evidence>
<evidence type="ECO:0000256" key="14">
    <source>
        <dbReference type="ARBA" id="ARBA00048321"/>
    </source>
</evidence>
<evidence type="ECO:0000313" key="20">
    <source>
        <dbReference type="Proteomes" id="UP000577362"/>
    </source>
</evidence>
<keyword evidence="20" id="KW-1185">Reference proteome</keyword>
<keyword evidence="9 15" id="KW-0560">Oxidoreductase</keyword>
<dbReference type="GO" id="GO:0006782">
    <property type="term" value="P:protoporphyrinogen IX biosynthetic process"/>
    <property type="evidence" value="ECO:0007669"/>
    <property type="project" value="UniProtKB-UniPathway"/>
</dbReference>
<evidence type="ECO:0000256" key="2">
    <source>
        <dbReference type="ARBA" id="ARBA00004785"/>
    </source>
</evidence>
<dbReference type="AlphaFoldDB" id="A0A840BV92"/>
<dbReference type="UniPathway" id="UPA00251">
    <property type="reaction ID" value="UER00323"/>
</dbReference>
<keyword evidence="10 15" id="KW-0408">Iron</keyword>
<keyword evidence="8 15" id="KW-0479">Metal-binding</keyword>
<dbReference type="InterPro" id="IPR007197">
    <property type="entry name" value="rSAM"/>
</dbReference>
<evidence type="ECO:0000256" key="1">
    <source>
        <dbReference type="ARBA" id="ARBA00004496"/>
    </source>
</evidence>
<gene>
    <name evidence="19" type="ORF">GGR16_000404</name>
</gene>